<evidence type="ECO:0000313" key="4">
    <source>
        <dbReference type="EMBL" id="GAA1398325.1"/>
    </source>
</evidence>
<dbReference type="Gene3D" id="1.10.10.2840">
    <property type="entry name" value="PucR C-terminal helix-turn-helix domain"/>
    <property type="match status" value="1"/>
</dbReference>
<dbReference type="InterPro" id="IPR029016">
    <property type="entry name" value="GAF-like_dom_sf"/>
</dbReference>
<dbReference type="InterPro" id="IPR041522">
    <property type="entry name" value="CdaR_GGDEF"/>
</dbReference>
<feature type="domain" description="GAF" evidence="3">
    <location>
        <begin position="37"/>
        <end position="187"/>
    </location>
</feature>
<dbReference type="Pfam" id="PF01590">
    <property type="entry name" value="GAF"/>
    <property type="match status" value="1"/>
</dbReference>
<protein>
    <recommendedName>
        <fullName evidence="3">GAF domain-containing protein</fullName>
    </recommendedName>
</protein>
<sequence length="636" mass="68313">MGSVTVTGPEGLEARSPEQVALVAFRDLASALAEERDLDAVFHLVVDTLAELTGATRCSLHLLDRETGLLHGQAAHAASDIDALVKKLVSGFPGDEFTREILETHRPVLLADTTADPRPVRSAMRRWRTRALLGVPMVLRGEVIGIVCLDSEDAVLNVSEFDQELAISFAELAATAINQAQLTTQLRRSLQTQGRQLDLLQRAHRMEGRLTDALLRGRGVAEAAEVVSELLGKPCAVYDSALRRLTRGSGSEALPRSLEELQQPVDDDVFVSLERGSTGRVDASGGRSFLVAPIDLEAGRHGYVVVAGRVGARFSPLDEVIIRRAAHSIALERSRQGFDDELAWHATEAFTGSLIRGEHVDLAERARSLGVRLDVPRVVCLLGARQASDSLDRLIPQTVARLMTDRESPSAVLGTWSGADIALVVEVPAALDARQAVAWVRKRLVEAIDRLGPAEFYGAVSGVVHEPTHDVKAHREASQVLRCMREHLSDPAEVVMSAGELGVARLLLATAGRAEAQRISHDALGALLDDSAKSAELLVTLEAFVRNGRGVRTCAETLGVHPNTVRYRLTNIEKKTGLSVTTDEDDYLTAQLAVHVLRLHGLMPAAVSESPAAEVPGEAEVPGDGESRAEGPGAAD</sequence>
<dbReference type="Pfam" id="PF13556">
    <property type="entry name" value="HTH_30"/>
    <property type="match status" value="1"/>
</dbReference>
<comment type="caution">
    <text evidence="4">The sequence shown here is derived from an EMBL/GenBank/DDBJ whole genome shotgun (WGS) entry which is preliminary data.</text>
</comment>
<dbReference type="PANTHER" id="PTHR33744:SF7">
    <property type="entry name" value="PUCR FAMILY TRANSCRIPTIONAL REGULATOR"/>
    <property type="match status" value="1"/>
</dbReference>
<dbReference type="SMART" id="SM00065">
    <property type="entry name" value="GAF"/>
    <property type="match status" value="1"/>
</dbReference>
<dbReference type="Proteomes" id="UP001501414">
    <property type="component" value="Unassembled WGS sequence"/>
</dbReference>
<dbReference type="InterPro" id="IPR003018">
    <property type="entry name" value="GAF"/>
</dbReference>
<dbReference type="Gene3D" id="3.30.450.40">
    <property type="match status" value="1"/>
</dbReference>
<comment type="similarity">
    <text evidence="1">Belongs to the CdaR family.</text>
</comment>
<dbReference type="InterPro" id="IPR042070">
    <property type="entry name" value="PucR_C-HTH_sf"/>
</dbReference>
<evidence type="ECO:0000256" key="2">
    <source>
        <dbReference type="SAM" id="MobiDB-lite"/>
    </source>
</evidence>
<dbReference type="SUPFAM" id="SSF55781">
    <property type="entry name" value="GAF domain-like"/>
    <property type="match status" value="1"/>
</dbReference>
<evidence type="ECO:0000313" key="5">
    <source>
        <dbReference type="Proteomes" id="UP001501414"/>
    </source>
</evidence>
<dbReference type="InterPro" id="IPR051448">
    <property type="entry name" value="CdaR-like_regulators"/>
</dbReference>
<proteinExistence type="inferred from homology"/>
<dbReference type="RefSeq" id="WP_344027185.1">
    <property type="nucleotide sequence ID" value="NZ_BAAAJK010000037.1"/>
</dbReference>
<dbReference type="EMBL" id="BAAAJK010000037">
    <property type="protein sequence ID" value="GAA1398325.1"/>
    <property type="molecule type" value="Genomic_DNA"/>
</dbReference>
<gene>
    <name evidence="4" type="ORF">GCM10009613_52380</name>
</gene>
<reference evidence="5" key="1">
    <citation type="journal article" date="2019" name="Int. J. Syst. Evol. Microbiol.">
        <title>The Global Catalogue of Microorganisms (GCM) 10K type strain sequencing project: providing services to taxonomists for standard genome sequencing and annotation.</title>
        <authorList>
            <consortium name="The Broad Institute Genomics Platform"/>
            <consortium name="The Broad Institute Genome Sequencing Center for Infectious Disease"/>
            <person name="Wu L."/>
            <person name="Ma J."/>
        </authorList>
    </citation>
    <scope>NUCLEOTIDE SEQUENCE [LARGE SCALE GENOMIC DNA]</scope>
    <source>
        <strain evidence="5">JCM 11896</strain>
    </source>
</reference>
<feature type="region of interest" description="Disordered" evidence="2">
    <location>
        <begin position="608"/>
        <end position="636"/>
    </location>
</feature>
<organism evidence="4 5">
    <name type="scientific">Pseudonocardia kongjuensis</name>
    <dbReference type="NCBI Taxonomy" id="102227"/>
    <lineage>
        <taxon>Bacteria</taxon>
        <taxon>Bacillati</taxon>
        <taxon>Actinomycetota</taxon>
        <taxon>Actinomycetes</taxon>
        <taxon>Pseudonocardiales</taxon>
        <taxon>Pseudonocardiaceae</taxon>
        <taxon>Pseudonocardia</taxon>
    </lineage>
</organism>
<keyword evidence="5" id="KW-1185">Reference proteome</keyword>
<evidence type="ECO:0000259" key="3">
    <source>
        <dbReference type="SMART" id="SM00065"/>
    </source>
</evidence>
<dbReference type="PANTHER" id="PTHR33744">
    <property type="entry name" value="CARBOHYDRATE DIACID REGULATOR"/>
    <property type="match status" value="1"/>
</dbReference>
<evidence type="ECO:0000256" key="1">
    <source>
        <dbReference type="ARBA" id="ARBA00006754"/>
    </source>
</evidence>
<name>A0ABP4IT30_9PSEU</name>
<accession>A0ABP4IT30</accession>
<dbReference type="InterPro" id="IPR025736">
    <property type="entry name" value="PucR_C-HTH_dom"/>
</dbReference>
<dbReference type="Pfam" id="PF17853">
    <property type="entry name" value="GGDEF_2"/>
    <property type="match status" value="1"/>
</dbReference>